<organism evidence="2 3">
    <name type="scientific">Thomasclavelia spiroformis</name>
    <dbReference type="NCBI Taxonomy" id="29348"/>
    <lineage>
        <taxon>Bacteria</taxon>
        <taxon>Bacillati</taxon>
        <taxon>Bacillota</taxon>
        <taxon>Erysipelotrichia</taxon>
        <taxon>Erysipelotrichales</taxon>
        <taxon>Coprobacillaceae</taxon>
        <taxon>Thomasclavelia</taxon>
    </lineage>
</organism>
<feature type="transmembrane region" description="Helical" evidence="1">
    <location>
        <begin position="57"/>
        <end position="76"/>
    </location>
</feature>
<comment type="caution">
    <text evidence="2">The sequence shown here is derived from an EMBL/GenBank/DDBJ whole genome shotgun (WGS) entry which is preliminary data.</text>
</comment>
<feature type="transmembrane region" description="Helical" evidence="1">
    <location>
        <begin position="211"/>
        <end position="228"/>
    </location>
</feature>
<feature type="transmembrane region" description="Helical" evidence="1">
    <location>
        <begin position="139"/>
        <end position="161"/>
    </location>
</feature>
<keyword evidence="1" id="KW-0812">Transmembrane</keyword>
<sequence>MRKMTILLFIEWLLCMVTYLLGDYTFDKVCILTIITIILVIWVSIKADKGHFTLTSSLLVYTIATQFGLVIPYFFFGRDILSQYHDYTLSFLENGTLPKAVLLGNIAVITFVFMKLYSKNKYRKKRIIKRNQKVNDESKVYMAGIVMLLIVGFYFMFHILLGGTRLISTYEAFMNSSAYKSPLYSYILIFFYSGSIYLASSGTIKEHKSGWILWIILVLIFALNGNKGEFMYALLAVMGLKGIQGQKLSFKILMFMSAILFLIIPTITSLRNMGIAGNLSSAQINFFDAFSEMGMQIRTSVYVLDDLDKGVYGYLYGKSYFLPIFNLITPFLNHTTATSLIRSTYKGYGFNQVIESYLNFNIIGTIIYFGIIGYFLTKWENTAKDTLKLAYIGSITCILINATRNYFAFVPGQICVITVIYILVKKVRIKFSDKIL</sequence>
<feature type="transmembrane region" description="Helical" evidence="1">
    <location>
        <begin position="5"/>
        <end position="22"/>
    </location>
</feature>
<dbReference type="AlphaFoldDB" id="A0A3E5FRB1"/>
<reference evidence="2 3" key="1">
    <citation type="submission" date="2018-08" db="EMBL/GenBank/DDBJ databases">
        <title>A genome reference for cultivated species of the human gut microbiota.</title>
        <authorList>
            <person name="Zou Y."/>
            <person name="Xue W."/>
            <person name="Luo G."/>
        </authorList>
    </citation>
    <scope>NUCLEOTIDE SEQUENCE [LARGE SCALE GENOMIC DNA]</scope>
    <source>
        <strain evidence="2 3">OM02-6</strain>
    </source>
</reference>
<keyword evidence="1" id="KW-0472">Membrane</keyword>
<evidence type="ECO:0000313" key="3">
    <source>
        <dbReference type="Proteomes" id="UP000261087"/>
    </source>
</evidence>
<gene>
    <name evidence="2" type="ORF">DXB31_07170</name>
</gene>
<dbReference type="InterPro" id="IPR029468">
    <property type="entry name" value="O-ag_pol_Wzy"/>
</dbReference>
<accession>A0A3E5FRB1</accession>
<dbReference type="Pfam" id="PF14296">
    <property type="entry name" value="O-ag_pol_Wzy"/>
    <property type="match status" value="1"/>
</dbReference>
<dbReference type="RefSeq" id="WP_117605013.1">
    <property type="nucleotide sequence ID" value="NZ_CAXVJN010000043.1"/>
</dbReference>
<feature type="transmembrane region" description="Helical" evidence="1">
    <location>
        <begin position="356"/>
        <end position="376"/>
    </location>
</feature>
<feature type="transmembrane region" description="Helical" evidence="1">
    <location>
        <begin position="28"/>
        <end position="45"/>
    </location>
</feature>
<feature type="transmembrane region" description="Helical" evidence="1">
    <location>
        <begin position="96"/>
        <end position="118"/>
    </location>
</feature>
<dbReference type="EMBL" id="QSVF01000015">
    <property type="protein sequence ID" value="RGO09340.1"/>
    <property type="molecule type" value="Genomic_DNA"/>
</dbReference>
<protein>
    <submittedName>
        <fullName evidence="2">O-antigen polysaccharide polymerase Wzy</fullName>
    </submittedName>
</protein>
<feature type="transmembrane region" description="Helical" evidence="1">
    <location>
        <begin position="248"/>
        <end position="270"/>
    </location>
</feature>
<feature type="transmembrane region" description="Helical" evidence="1">
    <location>
        <begin position="181"/>
        <end position="199"/>
    </location>
</feature>
<feature type="transmembrane region" description="Helical" evidence="1">
    <location>
        <begin position="406"/>
        <end position="424"/>
    </location>
</feature>
<name>A0A3E5FRB1_9FIRM</name>
<evidence type="ECO:0000256" key="1">
    <source>
        <dbReference type="SAM" id="Phobius"/>
    </source>
</evidence>
<keyword evidence="1" id="KW-1133">Transmembrane helix</keyword>
<proteinExistence type="predicted"/>
<dbReference type="Proteomes" id="UP000261087">
    <property type="component" value="Unassembled WGS sequence"/>
</dbReference>
<evidence type="ECO:0000313" key="2">
    <source>
        <dbReference type="EMBL" id="RGO09340.1"/>
    </source>
</evidence>